<dbReference type="Proteomes" id="UP000223173">
    <property type="component" value="Segment"/>
</dbReference>
<dbReference type="InterPro" id="IPR006935">
    <property type="entry name" value="Helicase/UvrB_N"/>
</dbReference>
<dbReference type="PROSITE" id="PS51194">
    <property type="entry name" value="HELICASE_CTER"/>
    <property type="match status" value="1"/>
</dbReference>
<dbReference type="GO" id="GO:0016787">
    <property type="term" value="F:hydrolase activity"/>
    <property type="evidence" value="ECO:0007669"/>
    <property type="project" value="UniProtKB-KW"/>
</dbReference>
<gene>
    <name evidence="7" type="primary">SIFV2_gp19</name>
</gene>
<dbReference type="GO" id="GO:0003677">
    <property type="term" value="F:DNA binding"/>
    <property type="evidence" value="ECO:0007669"/>
    <property type="project" value="InterPro"/>
</dbReference>
<dbReference type="GO" id="GO:0004386">
    <property type="term" value="F:helicase activity"/>
    <property type="evidence" value="ECO:0007669"/>
    <property type="project" value="UniProtKB-KW"/>
</dbReference>
<dbReference type="PROSITE" id="PS51192">
    <property type="entry name" value="HELICASE_ATP_BIND_1"/>
    <property type="match status" value="1"/>
</dbReference>
<name>A0A1D8BJ75_SIFV</name>
<proteinExistence type="predicted"/>
<dbReference type="InterPro" id="IPR050615">
    <property type="entry name" value="ATP-dep_DNA_Helicase"/>
</dbReference>
<evidence type="ECO:0000313" key="7">
    <source>
        <dbReference type="EMBL" id="AOS58374.1"/>
    </source>
</evidence>
<dbReference type="PANTHER" id="PTHR11274:SF0">
    <property type="entry name" value="GENERAL TRANSCRIPTION AND DNA REPAIR FACTOR IIH HELICASE SUBUNIT XPB"/>
    <property type="match status" value="1"/>
</dbReference>
<evidence type="ECO:0000256" key="1">
    <source>
        <dbReference type="ARBA" id="ARBA00022741"/>
    </source>
</evidence>
<organism evidence="7">
    <name type="scientific">Sulfolobus islandicus filamentous virus 2</name>
    <dbReference type="NCBI Taxonomy" id="1902331"/>
    <lineage>
        <taxon>Viruses</taxon>
        <taxon>Adnaviria</taxon>
        <taxon>Zilligvirae</taxon>
        <taxon>Taleaviricota</taxon>
        <taxon>Tokiviricetes</taxon>
        <taxon>Ligamenvirales</taxon>
        <taxon>Lipothrixviridae</taxon>
        <taxon>Betalipothrixvirus</taxon>
        <taxon>Betalipothrixvirus hveragerdiense</taxon>
        <taxon>Sulfolobus islandicus filamentous virus</taxon>
    </lineage>
</organism>
<keyword evidence="2" id="KW-0378">Hydrolase</keyword>
<evidence type="ECO:0000256" key="2">
    <source>
        <dbReference type="ARBA" id="ARBA00022801"/>
    </source>
</evidence>
<keyword evidence="3 7" id="KW-0347">Helicase</keyword>
<reference evidence="7" key="2">
    <citation type="submission" date="2016-06" db="EMBL/GenBank/DDBJ databases">
        <authorList>
            <person name="Kjaerup R.B."/>
            <person name="Dalgaard T.S."/>
            <person name="Juul-Madsen H.R."/>
        </authorList>
    </citation>
    <scope>NUCLEOTIDE SEQUENCE</scope>
</reference>
<keyword evidence="4" id="KW-0067">ATP-binding</keyword>
<sequence>MFQINHKVYLPSPNKYLSREDFLNYTNLMKQIANFDPSVKRWYINEYKVKRLSRDDFKEIVKELAKYVGDSIYSPFMDYLKNDSEIINAYIKGNYIYIYDNLEKYKNLLTYKIKTFDYKEGKYTEEEILLAWKRDYGFATLRGLYWKLQNVSKLNIQPFANFKFYNVQLKNFEMRDYQVSSIKAWISDINTTGNGIIKAPTGSGKSVIAILSALEMLKNKPNAKIVYAVNSTTLLKQFQNFAKREDLPFALVSGEVDELQKGEKSNFIALSISYYYSKKKRNEHDKLKELIANADLIIVDEAHHTPANIVKSLLLDSPNSIRLGLTATPLREDGKELEIQGLLGKISYTIDYNELVKNKYLVPIEYIRYIPEIPKKLKLKIKDLDDNKDPENFAKYYSSLLRSFEHSPNTNKQIINKIKQLNQYPCLIIVRRITVARKLAEIMRENGIIADFVTSKTKLEERMEKIEALKNEKLQVLISTSLADEGLDIPNLRLVVLLTQGKSRIKLIQRIGRVMRVSQNKQKGYVLDIIYNHDLFIKQSVKKMNFIENEYNGIITIHY</sequence>
<evidence type="ECO:0000256" key="3">
    <source>
        <dbReference type="ARBA" id="ARBA00022806"/>
    </source>
</evidence>
<evidence type="ECO:0000259" key="5">
    <source>
        <dbReference type="PROSITE" id="PS51192"/>
    </source>
</evidence>
<dbReference type="Gene3D" id="3.40.50.300">
    <property type="entry name" value="P-loop containing nucleotide triphosphate hydrolases"/>
    <property type="match status" value="2"/>
</dbReference>
<dbReference type="InterPro" id="IPR014001">
    <property type="entry name" value="Helicase_ATP-bd"/>
</dbReference>
<dbReference type="Pfam" id="PF00271">
    <property type="entry name" value="Helicase_C"/>
    <property type="match status" value="1"/>
</dbReference>
<feature type="domain" description="Helicase ATP-binding" evidence="5">
    <location>
        <begin position="186"/>
        <end position="347"/>
    </location>
</feature>
<dbReference type="PANTHER" id="PTHR11274">
    <property type="entry name" value="RAD25/XP-B DNA REPAIR HELICASE"/>
    <property type="match status" value="1"/>
</dbReference>
<dbReference type="SMART" id="SM00490">
    <property type="entry name" value="HELICc"/>
    <property type="match status" value="1"/>
</dbReference>
<evidence type="ECO:0000259" key="6">
    <source>
        <dbReference type="PROSITE" id="PS51194"/>
    </source>
</evidence>
<dbReference type="SMART" id="SM00487">
    <property type="entry name" value="DEXDc"/>
    <property type="match status" value="1"/>
</dbReference>
<feature type="domain" description="Helicase C-terminal" evidence="6">
    <location>
        <begin position="413"/>
        <end position="552"/>
    </location>
</feature>
<dbReference type="InterPro" id="IPR027417">
    <property type="entry name" value="P-loop_NTPase"/>
</dbReference>
<keyword evidence="1" id="KW-0547">Nucleotide-binding</keyword>
<dbReference type="EMBL" id="KX467643">
    <property type="protein sequence ID" value="AOS58374.1"/>
    <property type="molecule type" value="Genomic_DNA"/>
</dbReference>
<accession>A0A1D8BJ75</accession>
<dbReference type="GO" id="GO:0005524">
    <property type="term" value="F:ATP binding"/>
    <property type="evidence" value="ECO:0007669"/>
    <property type="project" value="UniProtKB-KW"/>
</dbReference>
<protein>
    <submittedName>
        <fullName evidence="7">Conserved lipothrixviral protein, putative helicase</fullName>
    </submittedName>
</protein>
<dbReference type="Pfam" id="PF04851">
    <property type="entry name" value="ResIII"/>
    <property type="match status" value="1"/>
</dbReference>
<reference evidence="7" key="1">
    <citation type="journal article" date="2014" name="Mol. Microbiol.">
        <title>Inter-viral conflicts that exploit host CRISPR immune systems of Sulfolobus.</title>
        <authorList>
            <person name="Erdmann S."/>
            <person name="Le Moine Bauer S."/>
            <person name="Garrett R.A."/>
        </authorList>
    </citation>
    <scope>NUCLEOTIDE SEQUENCE [LARGE SCALE GENOMIC DNA]</scope>
</reference>
<dbReference type="InterPro" id="IPR001650">
    <property type="entry name" value="Helicase_C-like"/>
</dbReference>
<dbReference type="SUPFAM" id="SSF52540">
    <property type="entry name" value="P-loop containing nucleoside triphosphate hydrolases"/>
    <property type="match status" value="1"/>
</dbReference>
<evidence type="ECO:0000256" key="4">
    <source>
        <dbReference type="ARBA" id="ARBA00022840"/>
    </source>
</evidence>